<keyword evidence="4 7" id="KW-0472">Membrane</keyword>
<evidence type="ECO:0000256" key="1">
    <source>
        <dbReference type="ARBA" id="ARBA00004141"/>
    </source>
</evidence>
<dbReference type="InterPro" id="IPR049326">
    <property type="entry name" value="Rhodopsin_dom_fungi"/>
</dbReference>
<feature type="region of interest" description="Disordered" evidence="6">
    <location>
        <begin position="265"/>
        <end position="290"/>
    </location>
</feature>
<name>A0A9P7U3P1_9PEZI</name>
<accession>A0A9P7U3P1</accession>
<keyword evidence="3 7" id="KW-1133">Transmembrane helix</keyword>
<feature type="transmembrane region" description="Helical" evidence="7">
    <location>
        <begin position="51"/>
        <end position="72"/>
    </location>
</feature>
<feature type="transmembrane region" description="Helical" evidence="7">
    <location>
        <begin position="17"/>
        <end position="39"/>
    </location>
</feature>
<dbReference type="Proteomes" id="UP000699042">
    <property type="component" value="Unassembled WGS sequence"/>
</dbReference>
<keyword evidence="10" id="KW-1185">Reference proteome</keyword>
<evidence type="ECO:0000256" key="3">
    <source>
        <dbReference type="ARBA" id="ARBA00022989"/>
    </source>
</evidence>
<dbReference type="GO" id="GO:0016020">
    <property type="term" value="C:membrane"/>
    <property type="evidence" value="ECO:0007669"/>
    <property type="project" value="UniProtKB-SubCell"/>
</dbReference>
<dbReference type="AlphaFoldDB" id="A0A9P7U3P1"/>
<evidence type="ECO:0000256" key="4">
    <source>
        <dbReference type="ARBA" id="ARBA00023136"/>
    </source>
</evidence>
<gene>
    <name evidence="9" type="ORF">JMJ77_009990</name>
</gene>
<reference evidence="9" key="1">
    <citation type="submission" date="2021-05" db="EMBL/GenBank/DDBJ databases">
        <title>Comparative genomics of three Colletotrichum scovillei strains and genetic complementation revealed genes involved fungal growth and virulence on chili pepper.</title>
        <authorList>
            <person name="Hsieh D.-K."/>
            <person name="Chuang S.-C."/>
            <person name="Chen C.-Y."/>
            <person name="Chao Y.-T."/>
            <person name="Lu M.-Y.J."/>
            <person name="Lee M.-H."/>
            <person name="Shih M.-C."/>
        </authorList>
    </citation>
    <scope>NUCLEOTIDE SEQUENCE</scope>
    <source>
        <strain evidence="9">Coll-153</strain>
    </source>
</reference>
<feature type="compositionally biased region" description="Basic and acidic residues" evidence="6">
    <location>
        <begin position="274"/>
        <end position="284"/>
    </location>
</feature>
<feature type="transmembrane region" description="Helical" evidence="7">
    <location>
        <begin position="129"/>
        <end position="151"/>
    </location>
</feature>
<organism evidence="9 10">
    <name type="scientific">Colletotrichum scovillei</name>
    <dbReference type="NCBI Taxonomy" id="1209932"/>
    <lineage>
        <taxon>Eukaryota</taxon>
        <taxon>Fungi</taxon>
        <taxon>Dikarya</taxon>
        <taxon>Ascomycota</taxon>
        <taxon>Pezizomycotina</taxon>
        <taxon>Sordariomycetes</taxon>
        <taxon>Hypocreomycetidae</taxon>
        <taxon>Glomerellales</taxon>
        <taxon>Glomerellaceae</taxon>
        <taxon>Colletotrichum</taxon>
        <taxon>Colletotrichum acutatum species complex</taxon>
    </lineage>
</organism>
<comment type="similarity">
    <text evidence="5">Belongs to the SAT4 family.</text>
</comment>
<dbReference type="InterPro" id="IPR052337">
    <property type="entry name" value="SAT4-like"/>
</dbReference>
<dbReference type="EMBL" id="JAESDN010000017">
    <property type="protein sequence ID" value="KAG7040886.1"/>
    <property type="molecule type" value="Genomic_DNA"/>
</dbReference>
<feature type="transmembrane region" description="Helical" evidence="7">
    <location>
        <begin position="215"/>
        <end position="241"/>
    </location>
</feature>
<comment type="subcellular location">
    <subcellularLocation>
        <location evidence="1">Membrane</location>
        <topology evidence="1">Multi-pass membrane protein</topology>
    </subcellularLocation>
</comment>
<protein>
    <submittedName>
        <fullName evidence="9">Integral membrane protein</fullName>
    </submittedName>
</protein>
<evidence type="ECO:0000256" key="6">
    <source>
        <dbReference type="SAM" id="MobiDB-lite"/>
    </source>
</evidence>
<proteinExistence type="inferred from homology"/>
<evidence type="ECO:0000259" key="8">
    <source>
        <dbReference type="Pfam" id="PF20684"/>
    </source>
</evidence>
<comment type="caution">
    <text evidence="9">The sequence shown here is derived from an EMBL/GenBank/DDBJ whole genome shotgun (WGS) entry which is preliminary data.</text>
</comment>
<feature type="domain" description="Rhodopsin" evidence="8">
    <location>
        <begin position="36"/>
        <end position="227"/>
    </location>
</feature>
<evidence type="ECO:0000256" key="2">
    <source>
        <dbReference type="ARBA" id="ARBA00022692"/>
    </source>
</evidence>
<evidence type="ECO:0000313" key="10">
    <source>
        <dbReference type="Proteomes" id="UP000699042"/>
    </source>
</evidence>
<feature type="transmembrane region" description="Helical" evidence="7">
    <location>
        <begin position="92"/>
        <end position="117"/>
    </location>
</feature>
<dbReference type="PANTHER" id="PTHR33048">
    <property type="entry name" value="PTH11-LIKE INTEGRAL MEMBRANE PROTEIN (AFU_ORTHOLOGUE AFUA_5G11245)"/>
    <property type="match status" value="1"/>
</dbReference>
<evidence type="ECO:0000313" key="9">
    <source>
        <dbReference type="EMBL" id="KAG7040886.1"/>
    </source>
</evidence>
<dbReference type="PANTHER" id="PTHR33048:SF155">
    <property type="entry name" value="INTEGRAL MEMBRANE PROTEIN"/>
    <property type="match status" value="1"/>
</dbReference>
<sequence length="344" mass="37590">MSGKVPLNRNAEDKGPVALGIVISMSVLSTLFTAGRLFVRGKILKHFHLDDYLIVASVVCGWMNVGTAIAAVAHGNGRHFDVLTLEQKSGAILWTIAGFPAGVMSFGLPKLAVVALLTRIMNPSRWHALFLWFIATFCLINLIGCVIILFAQCQPSHAQWDFSVTDKTCWDKWILVYFAIYSGGHLGFCAFVDLYLAIYPAVVLSKLQMSVRKKVALSIALGIGSIVEGSTMIIAACIPVLQPLGELIFGKRIFTSGRGRYTYENYGSGPSGQHRSDIEMSRSKDAKKRVARREDGADAISLDDTVTTTKITKGSQESILKRENMGRSIVRTDVISVSIELSKS</sequence>
<evidence type="ECO:0000256" key="5">
    <source>
        <dbReference type="ARBA" id="ARBA00038359"/>
    </source>
</evidence>
<dbReference type="Pfam" id="PF20684">
    <property type="entry name" value="Fung_rhodopsin"/>
    <property type="match status" value="1"/>
</dbReference>
<feature type="transmembrane region" description="Helical" evidence="7">
    <location>
        <begin position="174"/>
        <end position="203"/>
    </location>
</feature>
<keyword evidence="2 7" id="KW-0812">Transmembrane</keyword>
<evidence type="ECO:0000256" key="7">
    <source>
        <dbReference type="SAM" id="Phobius"/>
    </source>
</evidence>